<dbReference type="Proteomes" id="UP000887540">
    <property type="component" value="Unplaced"/>
</dbReference>
<sequence>MKCFLTSGEKQGTDFCKDAIEEKEIVKKLEISIPCAKKVFDYGKCGDHAAFVNFCVNCITKTKEIEQNGLSEKAKEFCNKA</sequence>
<evidence type="ECO:0000313" key="1">
    <source>
        <dbReference type="Proteomes" id="UP000887540"/>
    </source>
</evidence>
<accession>A0A914CK17</accession>
<evidence type="ECO:0000313" key="2">
    <source>
        <dbReference type="WBParaSite" id="ACRNAN_scaffold1161.g16381.t1"/>
    </source>
</evidence>
<reference evidence="2" key="1">
    <citation type="submission" date="2022-11" db="UniProtKB">
        <authorList>
            <consortium name="WormBaseParasite"/>
        </authorList>
    </citation>
    <scope>IDENTIFICATION</scope>
</reference>
<organism evidence="1 2">
    <name type="scientific">Acrobeloides nanus</name>
    <dbReference type="NCBI Taxonomy" id="290746"/>
    <lineage>
        <taxon>Eukaryota</taxon>
        <taxon>Metazoa</taxon>
        <taxon>Ecdysozoa</taxon>
        <taxon>Nematoda</taxon>
        <taxon>Chromadorea</taxon>
        <taxon>Rhabditida</taxon>
        <taxon>Tylenchina</taxon>
        <taxon>Cephalobomorpha</taxon>
        <taxon>Cephaloboidea</taxon>
        <taxon>Cephalobidae</taxon>
        <taxon>Acrobeloides</taxon>
    </lineage>
</organism>
<dbReference type="WBParaSite" id="ACRNAN_scaffold1161.g16381.t1">
    <property type="protein sequence ID" value="ACRNAN_scaffold1161.g16381.t1"/>
    <property type="gene ID" value="ACRNAN_scaffold1161.g16381"/>
</dbReference>
<proteinExistence type="predicted"/>
<keyword evidence="1" id="KW-1185">Reference proteome</keyword>
<dbReference type="AlphaFoldDB" id="A0A914CK17"/>
<name>A0A914CK17_9BILA</name>
<protein>
    <submittedName>
        <fullName evidence="2">Uncharacterized protein</fullName>
    </submittedName>
</protein>